<evidence type="ECO:0000313" key="3">
    <source>
        <dbReference type="Proteomes" id="UP000826550"/>
    </source>
</evidence>
<protein>
    <submittedName>
        <fullName evidence="2">Uncharacterized protein</fullName>
    </submittedName>
</protein>
<feature type="chain" id="PRO_5045541506" evidence="1">
    <location>
        <begin position="26"/>
        <end position="205"/>
    </location>
</feature>
<feature type="signal peptide" evidence="1">
    <location>
        <begin position="1"/>
        <end position="25"/>
    </location>
</feature>
<sequence>MKLRKIITVLLATVTLTTVSGLLTSQPEMVQAKQTKIKIKKTKNGFTANFNFPQSWRGKWYSYTNQKLKSMEIHSKGLNTPWTGEYVKLVTPTKVKGTNKYIWQMGHKWNQKHYPVIKKVSRVSTKTLNKQKWIIMSPIDEKSLKMGYAFALETRQLDGTNQEIMFEANPITGQIYEQFFRSPELAQKYSEYRFNDLNYLSYDVN</sequence>
<dbReference type="EMBL" id="CP048268">
    <property type="protein sequence ID" value="QYN52588.1"/>
    <property type="molecule type" value="Genomic_DNA"/>
</dbReference>
<keyword evidence="1" id="KW-0732">Signal</keyword>
<proteinExistence type="predicted"/>
<organism evidence="2 3">
    <name type="scientific">Lactobacillus panisapium</name>
    <dbReference type="NCBI Taxonomy" id="2012495"/>
    <lineage>
        <taxon>Bacteria</taxon>
        <taxon>Bacillati</taxon>
        <taxon>Bacillota</taxon>
        <taxon>Bacilli</taxon>
        <taxon>Lactobacillales</taxon>
        <taxon>Lactobacillaceae</taxon>
        <taxon>Lactobacillus</taxon>
    </lineage>
</organism>
<dbReference type="RefSeq" id="WP_220220982.1">
    <property type="nucleotide sequence ID" value="NZ_CP048268.1"/>
</dbReference>
<keyword evidence="3" id="KW-1185">Reference proteome</keyword>
<name>A0ABX8W8T8_9LACO</name>
<evidence type="ECO:0000256" key="1">
    <source>
        <dbReference type="SAM" id="SignalP"/>
    </source>
</evidence>
<reference evidence="2 3" key="1">
    <citation type="submission" date="2020-01" db="EMBL/GenBank/DDBJ databases">
        <title>Vast differences in strain-level diversity in the gut microbiota of two closely related honey bee species.</title>
        <authorList>
            <person name="Ellegaard K.M."/>
            <person name="Suenami S."/>
            <person name="Miyazaki R."/>
            <person name="Engel P."/>
        </authorList>
    </citation>
    <scope>NUCLEOTIDE SEQUENCE [LARGE SCALE GENOMIC DNA]</scope>
    <source>
        <strain evidence="2 3">ESL0416</strain>
    </source>
</reference>
<evidence type="ECO:0000313" key="2">
    <source>
        <dbReference type="EMBL" id="QYN52588.1"/>
    </source>
</evidence>
<gene>
    <name evidence="2" type="ORF">GYM71_03850</name>
</gene>
<dbReference type="Proteomes" id="UP000826550">
    <property type="component" value="Chromosome"/>
</dbReference>
<accession>A0ABX8W8T8</accession>